<evidence type="ECO:0000256" key="1">
    <source>
        <dbReference type="SAM" id="MobiDB-lite"/>
    </source>
</evidence>
<proteinExistence type="predicted"/>
<feature type="region of interest" description="Disordered" evidence="1">
    <location>
        <begin position="1"/>
        <end position="20"/>
    </location>
</feature>
<dbReference type="AlphaFoldDB" id="A0A5D3KDX4"/>
<evidence type="ECO:0000313" key="2">
    <source>
        <dbReference type="EMBL" id="TYL94354.1"/>
    </source>
</evidence>
<name>A0A5D3KDX4_9BRAD</name>
<gene>
    <name evidence="2" type="ORF">FXB40_18090</name>
</gene>
<comment type="caution">
    <text evidence="2">The sequence shown here is derived from an EMBL/GenBank/DDBJ whole genome shotgun (WGS) entry which is preliminary data.</text>
</comment>
<accession>A0A5D3KDX4</accession>
<protein>
    <submittedName>
        <fullName evidence="2">Uncharacterized protein</fullName>
    </submittedName>
</protein>
<dbReference type="EMBL" id="VSSS01000028">
    <property type="protein sequence ID" value="TYL94354.1"/>
    <property type="molecule type" value="Genomic_DNA"/>
</dbReference>
<dbReference type="Proteomes" id="UP000324758">
    <property type="component" value="Unassembled WGS sequence"/>
</dbReference>
<organism evidence="2 3">
    <name type="scientific">Bradyrhizobium rifense</name>
    <dbReference type="NCBI Taxonomy" id="515499"/>
    <lineage>
        <taxon>Bacteria</taxon>
        <taxon>Pseudomonadati</taxon>
        <taxon>Pseudomonadota</taxon>
        <taxon>Alphaproteobacteria</taxon>
        <taxon>Hyphomicrobiales</taxon>
        <taxon>Nitrobacteraceae</taxon>
        <taxon>Bradyrhizobium</taxon>
    </lineage>
</organism>
<sequence length="67" mass="7495">MRSRERKLFVTPDESRPGNAASKLRRMGYRFHSGQKTYSIGPYGNGKDGTISHTAIAGLSLCHRRTD</sequence>
<dbReference type="OrthoDB" id="9795573at2"/>
<reference evidence="2 3" key="1">
    <citation type="submission" date="2019-08" db="EMBL/GenBank/DDBJ databases">
        <title>Bradyrhizobium hipponensis sp. nov., a rhizobium isolated from a Lupinus angustifolius root nodule in Tunisia.</title>
        <authorList>
            <person name="Off K."/>
            <person name="Rejili M."/>
            <person name="Mars M."/>
            <person name="Brachmann A."/>
            <person name="Marin M."/>
        </authorList>
    </citation>
    <scope>NUCLEOTIDE SEQUENCE [LARGE SCALE GENOMIC DNA]</scope>
    <source>
        <strain evidence="2 3">CTAW71</strain>
    </source>
</reference>
<keyword evidence="3" id="KW-1185">Reference proteome</keyword>
<evidence type="ECO:0000313" key="3">
    <source>
        <dbReference type="Proteomes" id="UP000324758"/>
    </source>
</evidence>